<dbReference type="Pfam" id="PF10604">
    <property type="entry name" value="Polyketide_cyc2"/>
    <property type="match status" value="1"/>
</dbReference>
<dbReference type="CDD" id="cd07822">
    <property type="entry name" value="SRPBCC_4"/>
    <property type="match status" value="1"/>
</dbReference>
<proteinExistence type="predicted"/>
<dbReference type="InterPro" id="IPR023393">
    <property type="entry name" value="START-like_dom_sf"/>
</dbReference>
<reference evidence="2" key="1">
    <citation type="submission" date="2016-10" db="EMBL/GenBank/DDBJ databases">
        <authorList>
            <person name="Varghese N."/>
            <person name="Submissions S."/>
        </authorList>
    </citation>
    <scope>NUCLEOTIDE SEQUENCE [LARGE SCALE GENOMIC DNA]</scope>
    <source>
        <strain evidence="2">DSM 21857</strain>
    </source>
</reference>
<dbReference type="SUPFAM" id="SSF55961">
    <property type="entry name" value="Bet v1-like"/>
    <property type="match status" value="1"/>
</dbReference>
<dbReference type="Proteomes" id="UP000242763">
    <property type="component" value="Unassembled WGS sequence"/>
</dbReference>
<dbReference type="PANTHER" id="PTHR36166:SF1">
    <property type="entry name" value="SRPBCC DOMAIN-CONTAINING PROTEIN"/>
    <property type="match status" value="1"/>
</dbReference>
<gene>
    <name evidence="1" type="ORF">SAMN03080618_02486</name>
</gene>
<evidence type="ECO:0000313" key="2">
    <source>
        <dbReference type="Proteomes" id="UP000242763"/>
    </source>
</evidence>
<protein>
    <recommendedName>
        <fullName evidence="3">Polyketide cyclase / dehydrase and lipid transport</fullName>
    </recommendedName>
</protein>
<evidence type="ECO:0000313" key="1">
    <source>
        <dbReference type="EMBL" id="SFJ26208.1"/>
    </source>
</evidence>
<dbReference type="AlphaFoldDB" id="A0A1I3PX26"/>
<organism evidence="1 2">
    <name type="scientific">Aquamicrobium aerolatum DSM 21857</name>
    <dbReference type="NCBI Taxonomy" id="1121003"/>
    <lineage>
        <taxon>Bacteria</taxon>
        <taxon>Pseudomonadati</taxon>
        <taxon>Pseudomonadota</taxon>
        <taxon>Alphaproteobacteria</taxon>
        <taxon>Hyphomicrobiales</taxon>
        <taxon>Phyllobacteriaceae</taxon>
        <taxon>Aerobium</taxon>
    </lineage>
</organism>
<dbReference type="EMBL" id="FORF01000013">
    <property type="protein sequence ID" value="SFJ26208.1"/>
    <property type="molecule type" value="Genomic_DNA"/>
</dbReference>
<keyword evidence="2" id="KW-1185">Reference proteome</keyword>
<dbReference type="RefSeq" id="WP_091522773.1">
    <property type="nucleotide sequence ID" value="NZ_FORF01000013.1"/>
</dbReference>
<dbReference type="OrthoDB" id="1364128at2"/>
<evidence type="ECO:0008006" key="3">
    <source>
        <dbReference type="Google" id="ProtNLM"/>
    </source>
</evidence>
<name>A0A1I3PX26_9HYPH</name>
<dbReference type="PANTHER" id="PTHR36166">
    <property type="entry name" value="CHROMOSOME 9, WHOLE GENOME SHOTGUN SEQUENCE"/>
    <property type="match status" value="1"/>
</dbReference>
<dbReference type="InterPro" id="IPR019587">
    <property type="entry name" value="Polyketide_cyclase/dehydratase"/>
</dbReference>
<accession>A0A1I3PX26</accession>
<dbReference type="Gene3D" id="3.30.530.20">
    <property type="match status" value="1"/>
</dbReference>
<sequence>MLISIIALIAAILAGLFIFAPKAELETSIQIDAPPALVWDILSDVDGHADWNPFLVSMSGQLQEGERLTNVMRPSKGKEMTFRPVVVSVQPERELRWLGRLFLPRLFDGEHTFLLAPQNGGTHFIQKESFRGIGLWFINIEQFRQDFEALNRALKQRAEAARAT</sequence>